<reference evidence="2 3" key="1">
    <citation type="journal article" date="2019" name="Emerg. Microbes Infect.">
        <title>Comprehensive subspecies identification of 175 nontuberculous mycobacteria species based on 7547 genomic profiles.</title>
        <authorList>
            <person name="Matsumoto Y."/>
            <person name="Kinjo T."/>
            <person name="Motooka D."/>
            <person name="Nabeya D."/>
            <person name="Jung N."/>
            <person name="Uechi K."/>
            <person name="Horii T."/>
            <person name="Iida T."/>
            <person name="Fujita J."/>
            <person name="Nakamura S."/>
        </authorList>
    </citation>
    <scope>NUCLEOTIDE SEQUENCE [LARGE SCALE GENOMIC DNA]</scope>
    <source>
        <strain evidence="2 3">JCM 30723</strain>
    </source>
</reference>
<accession>A0A7I9Y5T9</accession>
<evidence type="ECO:0000313" key="2">
    <source>
        <dbReference type="EMBL" id="GFG83992.1"/>
    </source>
</evidence>
<dbReference type="EMBL" id="BLKY01000001">
    <property type="protein sequence ID" value="GFG83992.1"/>
    <property type="molecule type" value="Genomic_DNA"/>
</dbReference>
<evidence type="ECO:0000313" key="3">
    <source>
        <dbReference type="Proteomes" id="UP000465305"/>
    </source>
</evidence>
<dbReference type="Proteomes" id="UP000465305">
    <property type="component" value="Unassembled WGS sequence"/>
</dbReference>
<dbReference type="InterPro" id="IPR052513">
    <property type="entry name" value="Thioester_dehydratase-like"/>
</dbReference>
<gene>
    <name evidence="2" type="ORF">MALGJ_06680</name>
</gene>
<dbReference type="PANTHER" id="PTHR34075:SF5">
    <property type="entry name" value="BLR3430 PROTEIN"/>
    <property type="match status" value="1"/>
</dbReference>
<sequence length="149" mass="15942">MTTVTDVADQDWLLESVLAPAIGGDAIRPLYDAAARGELALPFCGSCALALELEQLVCDGCGHTGRQWRAVEPRGTVHAATVMHRREPGLVRSADPYPIVDVELDSGHRIVMTLIAPGSAPDIGTRVRVGFRHLGDAELPAIEILEVPE</sequence>
<dbReference type="Pfam" id="PF01796">
    <property type="entry name" value="OB_ChsH2_C"/>
    <property type="match status" value="1"/>
</dbReference>
<organism evidence="2 3">
    <name type="scientific">Mycolicibacter algericus</name>
    <name type="common">Mycobacterium algericum</name>
    <dbReference type="NCBI Taxonomy" id="1288388"/>
    <lineage>
        <taxon>Bacteria</taxon>
        <taxon>Bacillati</taxon>
        <taxon>Actinomycetota</taxon>
        <taxon>Actinomycetes</taxon>
        <taxon>Mycobacteriales</taxon>
        <taxon>Mycobacteriaceae</taxon>
        <taxon>Mycolicibacter</taxon>
    </lineage>
</organism>
<name>A0A7I9Y5T9_MYCAL</name>
<protein>
    <recommendedName>
        <fullName evidence="1">ChsH2 C-terminal OB-fold domain-containing protein</fullName>
    </recommendedName>
</protein>
<evidence type="ECO:0000259" key="1">
    <source>
        <dbReference type="Pfam" id="PF01796"/>
    </source>
</evidence>
<proteinExistence type="predicted"/>
<dbReference type="InterPro" id="IPR002878">
    <property type="entry name" value="ChsH2_C"/>
</dbReference>
<dbReference type="AlphaFoldDB" id="A0A7I9Y5T9"/>
<dbReference type="PANTHER" id="PTHR34075">
    <property type="entry name" value="BLR3430 PROTEIN"/>
    <property type="match status" value="1"/>
</dbReference>
<dbReference type="SUPFAM" id="SSF50249">
    <property type="entry name" value="Nucleic acid-binding proteins"/>
    <property type="match status" value="1"/>
</dbReference>
<comment type="caution">
    <text evidence="2">The sequence shown here is derived from an EMBL/GenBank/DDBJ whole genome shotgun (WGS) entry which is preliminary data.</text>
</comment>
<dbReference type="InterPro" id="IPR012340">
    <property type="entry name" value="NA-bd_OB-fold"/>
</dbReference>
<feature type="domain" description="ChsH2 C-terminal OB-fold" evidence="1">
    <location>
        <begin position="68"/>
        <end position="132"/>
    </location>
</feature>
<dbReference type="RefSeq" id="WP_083039144.1">
    <property type="nucleotide sequence ID" value="NZ_BLKY01000001.1"/>
</dbReference>